<protein>
    <submittedName>
        <fullName evidence="2">Uncharacterized protein</fullName>
    </submittedName>
</protein>
<evidence type="ECO:0000313" key="3">
    <source>
        <dbReference type="Proteomes" id="UP000479190"/>
    </source>
</evidence>
<evidence type="ECO:0000313" key="2">
    <source>
        <dbReference type="EMBL" id="CAB0031042.1"/>
    </source>
</evidence>
<dbReference type="Proteomes" id="UP000479190">
    <property type="component" value="Unassembled WGS sequence"/>
</dbReference>
<dbReference type="EMBL" id="CADCXV010000609">
    <property type="protein sequence ID" value="CAB0031042.1"/>
    <property type="molecule type" value="Genomic_DNA"/>
</dbReference>
<dbReference type="AlphaFoldDB" id="A0A6H5HZ02"/>
<gene>
    <name evidence="2" type="ORF">TBRA_LOCUS3025</name>
</gene>
<accession>A0A6H5HZ02</accession>
<reference evidence="2 3" key="1">
    <citation type="submission" date="2020-02" db="EMBL/GenBank/DDBJ databases">
        <authorList>
            <person name="Ferguson B K."/>
        </authorList>
    </citation>
    <scope>NUCLEOTIDE SEQUENCE [LARGE SCALE GENOMIC DNA]</scope>
</reference>
<keyword evidence="3" id="KW-1185">Reference proteome</keyword>
<sequence length="83" mass="9146">MFLMGSKVTDSASTYCETCNKLITETSGQPIRRLSRERGLRPAIETTPTPIPRSVQRAATWQPRRGADPSSGLGQKRQRTASV</sequence>
<proteinExistence type="predicted"/>
<organism evidence="2 3">
    <name type="scientific">Trichogramma brassicae</name>
    <dbReference type="NCBI Taxonomy" id="86971"/>
    <lineage>
        <taxon>Eukaryota</taxon>
        <taxon>Metazoa</taxon>
        <taxon>Ecdysozoa</taxon>
        <taxon>Arthropoda</taxon>
        <taxon>Hexapoda</taxon>
        <taxon>Insecta</taxon>
        <taxon>Pterygota</taxon>
        <taxon>Neoptera</taxon>
        <taxon>Endopterygota</taxon>
        <taxon>Hymenoptera</taxon>
        <taxon>Apocrita</taxon>
        <taxon>Proctotrupomorpha</taxon>
        <taxon>Chalcidoidea</taxon>
        <taxon>Trichogrammatidae</taxon>
        <taxon>Trichogramma</taxon>
    </lineage>
</organism>
<evidence type="ECO:0000256" key="1">
    <source>
        <dbReference type="SAM" id="MobiDB-lite"/>
    </source>
</evidence>
<name>A0A6H5HZ02_9HYME</name>
<feature type="region of interest" description="Disordered" evidence="1">
    <location>
        <begin position="35"/>
        <end position="83"/>
    </location>
</feature>